<dbReference type="GO" id="GO:0000976">
    <property type="term" value="F:transcription cis-regulatory region binding"/>
    <property type="evidence" value="ECO:0007669"/>
    <property type="project" value="TreeGrafter"/>
</dbReference>
<gene>
    <name evidence="5" type="ORF">DWY69_12825</name>
</gene>
<dbReference type="Gene3D" id="3.40.50.2300">
    <property type="match status" value="2"/>
</dbReference>
<dbReference type="Proteomes" id="UP000261166">
    <property type="component" value="Unassembled WGS sequence"/>
</dbReference>
<dbReference type="SUPFAM" id="SSF47413">
    <property type="entry name" value="lambda repressor-like DNA-binding domains"/>
    <property type="match status" value="1"/>
</dbReference>
<keyword evidence="3" id="KW-0804">Transcription</keyword>
<evidence type="ECO:0000259" key="4">
    <source>
        <dbReference type="PROSITE" id="PS50932"/>
    </source>
</evidence>
<accession>A0A3E3IX85</accession>
<dbReference type="OrthoDB" id="43195at2"/>
<dbReference type="CDD" id="cd01392">
    <property type="entry name" value="HTH_LacI"/>
    <property type="match status" value="1"/>
</dbReference>
<dbReference type="InterPro" id="IPR010982">
    <property type="entry name" value="Lambda_DNA-bd_dom_sf"/>
</dbReference>
<dbReference type="SUPFAM" id="SSF53822">
    <property type="entry name" value="Periplasmic binding protein-like I"/>
    <property type="match status" value="1"/>
</dbReference>
<dbReference type="InterPro" id="IPR000843">
    <property type="entry name" value="HTH_LacI"/>
</dbReference>
<dbReference type="RefSeq" id="WP_025491591.1">
    <property type="nucleotide sequence ID" value="NZ_JBKVAZ010000017.1"/>
</dbReference>
<dbReference type="PROSITE" id="PS50932">
    <property type="entry name" value="HTH_LACI_2"/>
    <property type="match status" value="1"/>
</dbReference>
<keyword evidence="1" id="KW-0805">Transcription regulation</keyword>
<dbReference type="Pfam" id="PF00356">
    <property type="entry name" value="LacI"/>
    <property type="match status" value="1"/>
</dbReference>
<dbReference type="AlphaFoldDB" id="A0A3E3IX85"/>
<dbReference type="PANTHER" id="PTHR30146">
    <property type="entry name" value="LACI-RELATED TRANSCRIPTIONAL REPRESSOR"/>
    <property type="match status" value="1"/>
</dbReference>
<dbReference type="EMBL" id="QVLU01000010">
    <property type="protein sequence ID" value="RGE71481.1"/>
    <property type="molecule type" value="Genomic_DNA"/>
</dbReference>
<dbReference type="InterPro" id="IPR028082">
    <property type="entry name" value="Peripla_BP_I"/>
</dbReference>
<reference evidence="5 6" key="1">
    <citation type="submission" date="2018-08" db="EMBL/GenBank/DDBJ databases">
        <title>A genome reference for cultivated species of the human gut microbiota.</title>
        <authorList>
            <person name="Zou Y."/>
            <person name="Xue W."/>
            <person name="Luo G."/>
        </authorList>
    </citation>
    <scope>NUCLEOTIDE SEQUENCE [LARGE SCALE GENOMIC DNA]</scope>
    <source>
        <strain evidence="5 6">AF26-4BH</strain>
    </source>
</reference>
<sequence length="353" mass="40520">MATVRDIAEKTGYSKATISRVLSNDPTFNASSEARQKILLCAKELKYEYKGRGKVVHARNIKEHRVGIIPIGLESSGRGELQDPYYLYIRNGVEERLNELGFHNVSLLPVNGPDDYQRLEKVDSIIVIGKKAFHEDNIFFQQLKNVIFVDYNYDYHKYDCVVSDFTDAINIAMDYMMECDIRKIGYIGSWDYVNDFSNERFIRKIDSRQEAFENYANARELNYKQYLYIGDKFTKAVGYELARKAVQSGQLPDAFVIGADPMAIGVYRAFTEAGIRIGKDIRLISIDNIEDTEYLSPPLTTVMIHAFQMGKCAVDCLQQRLEGRKVPVKVVLPATLIVRESCRKDNRRKQNQQ</sequence>
<evidence type="ECO:0000256" key="2">
    <source>
        <dbReference type="ARBA" id="ARBA00023125"/>
    </source>
</evidence>
<dbReference type="PANTHER" id="PTHR30146:SF149">
    <property type="entry name" value="HTH-TYPE TRANSCRIPTIONAL REGULATOR EBGR"/>
    <property type="match status" value="1"/>
</dbReference>
<dbReference type="Pfam" id="PF13377">
    <property type="entry name" value="Peripla_BP_3"/>
    <property type="match status" value="1"/>
</dbReference>
<dbReference type="InterPro" id="IPR046335">
    <property type="entry name" value="LacI/GalR-like_sensor"/>
</dbReference>
<dbReference type="CDD" id="cd01544">
    <property type="entry name" value="PBP1_GalR"/>
    <property type="match status" value="1"/>
</dbReference>
<dbReference type="GO" id="GO:0003700">
    <property type="term" value="F:DNA-binding transcription factor activity"/>
    <property type="evidence" value="ECO:0007669"/>
    <property type="project" value="TreeGrafter"/>
</dbReference>
<evidence type="ECO:0000256" key="3">
    <source>
        <dbReference type="ARBA" id="ARBA00023163"/>
    </source>
</evidence>
<organism evidence="5 6">
    <name type="scientific">Eisenbergiella massiliensis</name>
    <dbReference type="NCBI Taxonomy" id="1720294"/>
    <lineage>
        <taxon>Bacteria</taxon>
        <taxon>Bacillati</taxon>
        <taxon>Bacillota</taxon>
        <taxon>Clostridia</taxon>
        <taxon>Lachnospirales</taxon>
        <taxon>Lachnospiraceae</taxon>
        <taxon>Eisenbergiella</taxon>
    </lineage>
</organism>
<protein>
    <submittedName>
        <fullName evidence="5">LacI family transcriptional regulator</fullName>
    </submittedName>
</protein>
<feature type="domain" description="HTH lacI-type" evidence="4">
    <location>
        <begin position="2"/>
        <end position="63"/>
    </location>
</feature>
<evidence type="ECO:0000313" key="5">
    <source>
        <dbReference type="EMBL" id="RGE71481.1"/>
    </source>
</evidence>
<evidence type="ECO:0000313" key="6">
    <source>
        <dbReference type="Proteomes" id="UP000261166"/>
    </source>
</evidence>
<comment type="caution">
    <text evidence="5">The sequence shown here is derived from an EMBL/GenBank/DDBJ whole genome shotgun (WGS) entry which is preliminary data.</text>
</comment>
<evidence type="ECO:0000256" key="1">
    <source>
        <dbReference type="ARBA" id="ARBA00023015"/>
    </source>
</evidence>
<dbReference type="SMART" id="SM00354">
    <property type="entry name" value="HTH_LACI"/>
    <property type="match status" value="1"/>
</dbReference>
<keyword evidence="2" id="KW-0238">DNA-binding</keyword>
<dbReference type="Gene3D" id="1.10.260.40">
    <property type="entry name" value="lambda repressor-like DNA-binding domains"/>
    <property type="match status" value="1"/>
</dbReference>
<name>A0A3E3IX85_9FIRM</name>
<proteinExistence type="predicted"/>